<name>A0ABP6TJ44_9ACTN</name>
<organism evidence="2 3">
    <name type="scientific">Streptomyces prasinosporus</name>
    <dbReference type="NCBI Taxonomy" id="68256"/>
    <lineage>
        <taxon>Bacteria</taxon>
        <taxon>Bacillati</taxon>
        <taxon>Actinomycetota</taxon>
        <taxon>Actinomycetes</taxon>
        <taxon>Kitasatosporales</taxon>
        <taxon>Streptomycetaceae</taxon>
        <taxon>Streptomyces</taxon>
        <taxon>Streptomyces albogriseolus group</taxon>
    </lineage>
</organism>
<reference evidence="3" key="1">
    <citation type="journal article" date="2019" name="Int. J. Syst. Evol. Microbiol.">
        <title>The Global Catalogue of Microorganisms (GCM) 10K type strain sequencing project: providing services to taxonomists for standard genome sequencing and annotation.</title>
        <authorList>
            <consortium name="The Broad Institute Genomics Platform"/>
            <consortium name="The Broad Institute Genome Sequencing Center for Infectious Disease"/>
            <person name="Wu L."/>
            <person name="Ma J."/>
        </authorList>
    </citation>
    <scope>NUCLEOTIDE SEQUENCE [LARGE SCALE GENOMIC DNA]</scope>
    <source>
        <strain evidence="3">JCM 4816</strain>
    </source>
</reference>
<evidence type="ECO:0000313" key="3">
    <source>
        <dbReference type="Proteomes" id="UP001501455"/>
    </source>
</evidence>
<comment type="caution">
    <text evidence="2">The sequence shown here is derived from an EMBL/GenBank/DDBJ whole genome shotgun (WGS) entry which is preliminary data.</text>
</comment>
<evidence type="ECO:0000256" key="1">
    <source>
        <dbReference type="SAM" id="MobiDB-lite"/>
    </source>
</evidence>
<proteinExistence type="predicted"/>
<gene>
    <name evidence="2" type="ORF">GCM10019016_016330</name>
</gene>
<accession>A0ABP6TJ44</accession>
<protein>
    <submittedName>
        <fullName evidence="2">Uncharacterized protein</fullName>
    </submittedName>
</protein>
<feature type="region of interest" description="Disordered" evidence="1">
    <location>
        <begin position="1"/>
        <end position="29"/>
    </location>
</feature>
<dbReference type="EMBL" id="BAAAXF010000018">
    <property type="protein sequence ID" value="GAA3494533.1"/>
    <property type="molecule type" value="Genomic_DNA"/>
</dbReference>
<keyword evidence="3" id="KW-1185">Reference proteome</keyword>
<dbReference type="Proteomes" id="UP001501455">
    <property type="component" value="Unassembled WGS sequence"/>
</dbReference>
<sequence length="101" mass="10546">MFSRRPPYLVATAAPGRAPSPRTPVAATGDTVDRWDEGLVGGCARSAHVRARHRIHTNPLTVAWDGGSGTLVAAFTRTVGSLLIGQLVGQSRDLASGALRS</sequence>
<evidence type="ECO:0000313" key="2">
    <source>
        <dbReference type="EMBL" id="GAA3494533.1"/>
    </source>
</evidence>